<sequence>MRPIIRALGVVAATGALVAGSATGIAGARPGGDPGYRADIAWAPCEELATVECGTVPMPVDWAEPDGEKFDLALARRAADDPAKREGVLFINPGGPGGPGVDFTLVADSYFSPEVLKSFDIVGVDPRGVGRSSPVRCSLEKVNANPGPLPANQAEFDALARYNRELADDCRSHSGRIYDHVSTLDVVEDLDAVRRSLGEARVSYYGVSYGTLIGRQYAEKHGDRVRAMVIDSNMDHDQGAAEFLASEAVGAEDSFEEFVAWCERTEACALHDQDVPEVWNSLLERADRGELTAPGDPEQRITSADLRGMALSAFYGPSWAQLATTLTRLDSPDPALFGVAEPELGRNAMGSVFCQDWALPVRDHAEFQEITERSLALSPNMRGSTLGQGAVAACVGTEDANSNPRRPWRVAEGTPRVLMLNALHDPSTPYEWAVGAHRQAGGAAVLLTYEGWGHGAYGRSECVTGATDAYLVDLVVPAEGTRCAGVEPPAQEPEARTAQPGKPQLPGRGGWGALPLAG</sequence>
<dbReference type="PANTHER" id="PTHR43248:SF29">
    <property type="entry name" value="TRIPEPTIDYL AMINOPEPTIDASE"/>
    <property type="match status" value="1"/>
</dbReference>
<evidence type="ECO:0000259" key="6">
    <source>
        <dbReference type="Pfam" id="PF08386"/>
    </source>
</evidence>
<dbReference type="SUPFAM" id="SSF53474">
    <property type="entry name" value="alpha/beta-Hydrolases"/>
    <property type="match status" value="1"/>
</dbReference>
<gene>
    <name evidence="7" type="ORF">KCV87_26260</name>
</gene>
<feature type="region of interest" description="Disordered" evidence="4">
    <location>
        <begin position="485"/>
        <end position="518"/>
    </location>
</feature>
<evidence type="ECO:0000313" key="7">
    <source>
        <dbReference type="EMBL" id="QUF02919.1"/>
    </source>
</evidence>
<dbReference type="InterPro" id="IPR000073">
    <property type="entry name" value="AB_hydrolase_1"/>
</dbReference>
<comment type="similarity">
    <text evidence="1">Belongs to the peptidase S33 family.</text>
</comment>
<proteinExistence type="inferred from homology"/>
<dbReference type="InterPro" id="IPR029058">
    <property type="entry name" value="AB_hydrolase_fold"/>
</dbReference>
<evidence type="ECO:0000259" key="5">
    <source>
        <dbReference type="Pfam" id="PF00561"/>
    </source>
</evidence>
<dbReference type="Gene3D" id="3.40.50.1820">
    <property type="entry name" value="alpha/beta hydrolase"/>
    <property type="match status" value="1"/>
</dbReference>
<dbReference type="InterPro" id="IPR051601">
    <property type="entry name" value="Serine_prot/Carboxylest_S33"/>
</dbReference>
<evidence type="ECO:0000256" key="1">
    <source>
        <dbReference type="ARBA" id="ARBA00010088"/>
    </source>
</evidence>
<dbReference type="InterPro" id="IPR013595">
    <property type="entry name" value="Pept_S33_TAP-like_C"/>
</dbReference>
<name>A0AA45L3P2_9PSEU</name>
<dbReference type="AlphaFoldDB" id="A0AA45L3P2"/>
<reference evidence="7" key="1">
    <citation type="submission" date="2021-04" db="EMBL/GenBank/DDBJ databases">
        <title>Genomic sequence of Actinosynnema pretiosum subsp. pretiosum ATCC 31280 (C-14919).</title>
        <authorList>
            <person name="Bai L."/>
            <person name="Wang X."/>
            <person name="Xiao Y."/>
        </authorList>
    </citation>
    <scope>NUCLEOTIDE SEQUENCE</scope>
    <source>
        <strain evidence="7">ATCC 31280</strain>
    </source>
</reference>
<dbReference type="Proteomes" id="UP000677152">
    <property type="component" value="Chromosome"/>
</dbReference>
<organism evidence="7 8">
    <name type="scientific">Actinosynnema pretiosum subsp. pretiosum</name>
    <dbReference type="NCBI Taxonomy" id="103721"/>
    <lineage>
        <taxon>Bacteria</taxon>
        <taxon>Bacillati</taxon>
        <taxon>Actinomycetota</taxon>
        <taxon>Actinomycetes</taxon>
        <taxon>Pseudonocardiales</taxon>
        <taxon>Pseudonocardiaceae</taxon>
        <taxon>Actinosynnema</taxon>
    </lineage>
</organism>
<evidence type="ECO:0000256" key="2">
    <source>
        <dbReference type="ARBA" id="ARBA00022729"/>
    </source>
</evidence>
<dbReference type="PANTHER" id="PTHR43248">
    <property type="entry name" value="2-SUCCINYL-6-HYDROXY-2,4-CYCLOHEXADIENE-1-CARBOXYLATE SYNTHASE"/>
    <property type="match status" value="1"/>
</dbReference>
<dbReference type="EMBL" id="CP073249">
    <property type="protein sequence ID" value="QUF02919.1"/>
    <property type="molecule type" value="Genomic_DNA"/>
</dbReference>
<feature type="domain" description="Peptidase S33 tripeptidyl aminopeptidase-like C-terminal" evidence="6">
    <location>
        <begin position="391"/>
        <end position="483"/>
    </location>
</feature>
<keyword evidence="3 7" id="KW-0378">Hydrolase</keyword>
<accession>A0AA45L3P2</accession>
<dbReference type="GO" id="GO:0016787">
    <property type="term" value="F:hydrolase activity"/>
    <property type="evidence" value="ECO:0007669"/>
    <property type="project" value="UniProtKB-KW"/>
</dbReference>
<evidence type="ECO:0000313" key="8">
    <source>
        <dbReference type="Proteomes" id="UP000677152"/>
    </source>
</evidence>
<keyword evidence="2" id="KW-0732">Signal</keyword>
<feature type="domain" description="AB hydrolase-1" evidence="5">
    <location>
        <begin position="88"/>
        <end position="326"/>
    </location>
</feature>
<protein>
    <submittedName>
        <fullName evidence="7">Alpha/beta fold hydrolase</fullName>
    </submittedName>
</protein>
<evidence type="ECO:0000256" key="4">
    <source>
        <dbReference type="SAM" id="MobiDB-lite"/>
    </source>
</evidence>
<dbReference type="Pfam" id="PF08386">
    <property type="entry name" value="Abhydrolase_4"/>
    <property type="match status" value="1"/>
</dbReference>
<evidence type="ECO:0000256" key="3">
    <source>
        <dbReference type="ARBA" id="ARBA00022801"/>
    </source>
</evidence>
<dbReference type="Pfam" id="PF00561">
    <property type="entry name" value="Abhydrolase_1"/>
    <property type="match status" value="1"/>
</dbReference>